<dbReference type="AlphaFoldDB" id="A0A1I1DJP2"/>
<dbReference type="EMBL" id="FOKW01000001">
    <property type="protein sequence ID" value="SFB72940.1"/>
    <property type="molecule type" value="Genomic_DNA"/>
</dbReference>
<organism evidence="5 6">
    <name type="scientific">Natronobacterium haloterrestre</name>
    <name type="common">Halobiforma haloterrestris</name>
    <dbReference type="NCBI Taxonomy" id="148448"/>
    <lineage>
        <taxon>Archaea</taxon>
        <taxon>Methanobacteriati</taxon>
        <taxon>Methanobacteriota</taxon>
        <taxon>Stenosarchaea group</taxon>
        <taxon>Halobacteria</taxon>
        <taxon>Halobacteriales</taxon>
        <taxon>Natrialbaceae</taxon>
        <taxon>Natronobacterium</taxon>
    </lineage>
</organism>
<dbReference type="GO" id="GO:0046872">
    <property type="term" value="F:metal ion binding"/>
    <property type="evidence" value="ECO:0007669"/>
    <property type="project" value="UniProtKB-KW"/>
</dbReference>
<evidence type="ECO:0000256" key="2">
    <source>
        <dbReference type="ARBA" id="ARBA00022723"/>
    </source>
</evidence>
<accession>A0A1I1DJP2</accession>
<dbReference type="OrthoDB" id="46121at2157"/>
<keyword evidence="6" id="KW-1185">Reference proteome</keyword>
<sequence>MTLLAERTTTAAADALEAADVAVLPTGSTEQHGPALPLGMDHMAARAFARTAVERTNDSDDGATAVALPTVPVGVSVHHRQFDGTLYVSEETFERYVAETLSSLAEHGLEKAVVVNGHGGNGAALRRAARRLRDDHTAFAPPWNWWDAVDDLADDLFDEEGGHADAMESSLLWHLREDLVVPDELEAAEEGASEDWGETVQGAPTGFDTIDFSESGAVGRPTQADPEKGRQLFETGCDRLVTLLDWLAERPLEDCWPRAHK</sequence>
<gene>
    <name evidence="5" type="ORF">SAMN05444422_101534</name>
</gene>
<proteinExistence type="predicted"/>
<comment type="cofactor">
    <cofactor evidence="1">
        <name>Zn(2+)</name>
        <dbReference type="ChEBI" id="CHEBI:29105"/>
    </cofactor>
</comment>
<evidence type="ECO:0000313" key="6">
    <source>
        <dbReference type="Proteomes" id="UP000199161"/>
    </source>
</evidence>
<dbReference type="Gene3D" id="3.40.50.10310">
    <property type="entry name" value="Creatininase"/>
    <property type="match status" value="1"/>
</dbReference>
<name>A0A1I1DJP2_NATHA</name>
<keyword evidence="2" id="KW-0479">Metal-binding</keyword>
<dbReference type="SUPFAM" id="SSF102215">
    <property type="entry name" value="Creatininase"/>
    <property type="match status" value="1"/>
</dbReference>
<evidence type="ECO:0000313" key="5">
    <source>
        <dbReference type="EMBL" id="SFB72940.1"/>
    </source>
</evidence>
<keyword evidence="4" id="KW-0862">Zinc</keyword>
<protein>
    <submittedName>
        <fullName evidence="5">Creatinine amidohydrolase</fullName>
    </submittedName>
</protein>
<evidence type="ECO:0000256" key="1">
    <source>
        <dbReference type="ARBA" id="ARBA00001947"/>
    </source>
</evidence>
<dbReference type="GO" id="GO:0016811">
    <property type="term" value="F:hydrolase activity, acting on carbon-nitrogen (but not peptide) bonds, in linear amides"/>
    <property type="evidence" value="ECO:0007669"/>
    <property type="project" value="TreeGrafter"/>
</dbReference>
<dbReference type="GO" id="GO:0009231">
    <property type="term" value="P:riboflavin biosynthetic process"/>
    <property type="evidence" value="ECO:0007669"/>
    <property type="project" value="TreeGrafter"/>
</dbReference>
<dbReference type="InterPro" id="IPR003785">
    <property type="entry name" value="Creatininase/forma_Hydrolase"/>
</dbReference>
<reference evidence="6" key="1">
    <citation type="submission" date="2016-10" db="EMBL/GenBank/DDBJ databases">
        <authorList>
            <person name="Varghese N."/>
            <person name="Submissions S."/>
        </authorList>
    </citation>
    <scope>NUCLEOTIDE SEQUENCE [LARGE SCALE GENOMIC DNA]</scope>
    <source>
        <strain evidence="6">DSM 13078</strain>
    </source>
</reference>
<evidence type="ECO:0000256" key="4">
    <source>
        <dbReference type="ARBA" id="ARBA00022833"/>
    </source>
</evidence>
<dbReference type="PANTHER" id="PTHR35005">
    <property type="entry name" value="3-DEHYDRO-SCYLLO-INOSOSE HYDROLASE"/>
    <property type="match status" value="1"/>
</dbReference>
<dbReference type="PANTHER" id="PTHR35005:SF1">
    <property type="entry name" value="2-AMINO-5-FORMYLAMINO-6-RIBOSYLAMINOPYRIMIDIN-4(3H)-ONE 5'-MONOPHOSPHATE DEFORMYLASE"/>
    <property type="match status" value="1"/>
</dbReference>
<dbReference type="Proteomes" id="UP000199161">
    <property type="component" value="Unassembled WGS sequence"/>
</dbReference>
<dbReference type="Pfam" id="PF02633">
    <property type="entry name" value="Creatininase"/>
    <property type="match status" value="1"/>
</dbReference>
<dbReference type="InterPro" id="IPR024087">
    <property type="entry name" value="Creatininase-like_sf"/>
</dbReference>
<keyword evidence="3 5" id="KW-0378">Hydrolase</keyword>
<dbReference type="RefSeq" id="WP_089785079.1">
    <property type="nucleotide sequence ID" value="NZ_FOKW01000001.1"/>
</dbReference>
<evidence type="ECO:0000256" key="3">
    <source>
        <dbReference type="ARBA" id="ARBA00022801"/>
    </source>
</evidence>